<protein>
    <submittedName>
        <fullName evidence="1">Uncharacterized protein</fullName>
    </submittedName>
</protein>
<proteinExistence type="predicted"/>
<dbReference type="Proteomes" id="UP000225821">
    <property type="component" value="Segment"/>
</dbReference>
<evidence type="ECO:0000313" key="1">
    <source>
        <dbReference type="EMBL" id="AND74959.1"/>
    </source>
</evidence>
<evidence type="ECO:0000313" key="2">
    <source>
        <dbReference type="Proteomes" id="UP000225821"/>
    </source>
</evidence>
<organism evidence="1 2">
    <name type="scientific">Pseudomonas phage pf16</name>
    <dbReference type="NCBI Taxonomy" id="1815630"/>
    <lineage>
        <taxon>Viruses</taxon>
        <taxon>Duplodnaviria</taxon>
        <taxon>Heunggongvirae</taxon>
        <taxon>Uroviricota</taxon>
        <taxon>Caudoviricetes</taxon>
        <taxon>Chakrabartyvirus</taxon>
        <taxon>Chakrabartyvirus pf16</taxon>
    </lineage>
</organism>
<accession>A0A1S5R3I7</accession>
<gene>
    <name evidence="1" type="ORF">pf16_36</name>
</gene>
<name>A0A1S5R3I7_9CAUD</name>
<reference evidence="1 2" key="1">
    <citation type="submission" date="2016-03" db="EMBL/GenBank/DDBJ databases">
        <title>Characterisation of pf16 and phiPMW: Two novel phages infecting Pseudomonas putida PpG1.</title>
        <authorList>
            <person name="Magill D.J."/>
            <person name="Krylov V.N."/>
            <person name="Shaburova O.V."/>
            <person name="Allen C.C.R."/>
            <person name="McGrath J.W."/>
            <person name="Quinn J.P."/>
            <person name="Kulakov L.A."/>
        </authorList>
    </citation>
    <scope>NUCLEOTIDE SEQUENCE [LARGE SCALE GENOMIC DNA]</scope>
</reference>
<keyword evidence="2" id="KW-1185">Reference proteome</keyword>
<dbReference type="EMBL" id="KU873925">
    <property type="protein sequence ID" value="AND74959.1"/>
    <property type="molecule type" value="Genomic_DNA"/>
</dbReference>
<sequence length="91" mass="10347">MANLVIITNDKNRVSVDSVEGARVAYDKWVNGRILSSRSYKAVPVIDVDAKKVLGFFSVNGEYWSVDAIGNDRTLRSHFELLSERFFNKHL</sequence>